<gene>
    <name evidence="3" type="ORF">Mal64_10110</name>
</gene>
<evidence type="ECO:0008006" key="5">
    <source>
        <dbReference type="Google" id="ProtNLM"/>
    </source>
</evidence>
<protein>
    <recommendedName>
        <fullName evidence="5">Amine oxidase domain-containing protein</fullName>
    </recommendedName>
</protein>
<dbReference type="PANTHER" id="PTHR43734:SF7">
    <property type="entry name" value="4,4'-DIAPONEUROSPORENE OXYGENASE"/>
    <property type="match status" value="1"/>
</dbReference>
<proteinExistence type="inferred from homology"/>
<reference evidence="3 4" key="1">
    <citation type="submission" date="2019-02" db="EMBL/GenBank/DDBJ databases">
        <title>Deep-cultivation of Planctomycetes and their phenomic and genomic characterization uncovers novel biology.</title>
        <authorList>
            <person name="Wiegand S."/>
            <person name="Jogler M."/>
            <person name="Boedeker C."/>
            <person name="Pinto D."/>
            <person name="Vollmers J."/>
            <person name="Rivas-Marin E."/>
            <person name="Kohn T."/>
            <person name="Peeters S.H."/>
            <person name="Heuer A."/>
            <person name="Rast P."/>
            <person name="Oberbeckmann S."/>
            <person name="Bunk B."/>
            <person name="Jeske O."/>
            <person name="Meyerdierks A."/>
            <person name="Storesund J.E."/>
            <person name="Kallscheuer N."/>
            <person name="Luecker S."/>
            <person name="Lage O.M."/>
            <person name="Pohl T."/>
            <person name="Merkel B.J."/>
            <person name="Hornburger P."/>
            <person name="Mueller R.-W."/>
            <person name="Bruemmer F."/>
            <person name="Labrenz M."/>
            <person name="Spormann A.M."/>
            <person name="Op Den Camp H."/>
            <person name="Overmann J."/>
            <person name="Amann R."/>
            <person name="Jetten M.S.M."/>
            <person name="Mascher T."/>
            <person name="Medema M.H."/>
            <person name="Devos D.P."/>
            <person name="Kaster A.-K."/>
            <person name="Ovreas L."/>
            <person name="Rohde M."/>
            <person name="Galperin M.Y."/>
            <person name="Jogler C."/>
        </authorList>
    </citation>
    <scope>NUCLEOTIDE SEQUENCE [LARGE SCALE GENOMIC DNA]</scope>
    <source>
        <strain evidence="3 4">Mal64</strain>
    </source>
</reference>
<dbReference type="InterPro" id="IPR036188">
    <property type="entry name" value="FAD/NAD-bd_sf"/>
</dbReference>
<dbReference type="SUPFAM" id="SSF51905">
    <property type="entry name" value="FAD/NAD(P)-binding domain"/>
    <property type="match status" value="1"/>
</dbReference>
<dbReference type="EMBL" id="SJPQ01000001">
    <property type="protein sequence ID" value="TWT90617.1"/>
    <property type="molecule type" value="Genomic_DNA"/>
</dbReference>
<evidence type="ECO:0000256" key="2">
    <source>
        <dbReference type="ARBA" id="ARBA00023002"/>
    </source>
</evidence>
<dbReference type="Gene3D" id="3.50.50.60">
    <property type="entry name" value="FAD/NAD(P)-binding domain"/>
    <property type="match status" value="2"/>
</dbReference>
<dbReference type="AlphaFoldDB" id="A0A5C5ZUB2"/>
<evidence type="ECO:0000313" key="3">
    <source>
        <dbReference type="EMBL" id="TWT90617.1"/>
    </source>
</evidence>
<dbReference type="Pfam" id="PF13450">
    <property type="entry name" value="NAD_binding_8"/>
    <property type="match status" value="1"/>
</dbReference>
<accession>A0A5C5ZUB2</accession>
<comment type="similarity">
    <text evidence="1">Belongs to the carotenoid/retinoid oxidoreductase family.</text>
</comment>
<dbReference type="GO" id="GO:0016491">
    <property type="term" value="F:oxidoreductase activity"/>
    <property type="evidence" value="ECO:0007669"/>
    <property type="project" value="UniProtKB-KW"/>
</dbReference>
<keyword evidence="4" id="KW-1185">Reference proteome</keyword>
<dbReference type="RefSeq" id="WP_146397644.1">
    <property type="nucleotide sequence ID" value="NZ_SJPQ01000001.1"/>
</dbReference>
<evidence type="ECO:0000256" key="1">
    <source>
        <dbReference type="ARBA" id="ARBA00006046"/>
    </source>
</evidence>
<keyword evidence="2" id="KW-0560">Oxidoreductase</keyword>
<evidence type="ECO:0000313" key="4">
    <source>
        <dbReference type="Proteomes" id="UP000315440"/>
    </source>
</evidence>
<dbReference type="OrthoDB" id="9814556at2"/>
<organism evidence="3 4">
    <name type="scientific">Pseudobythopirellula maris</name>
    <dbReference type="NCBI Taxonomy" id="2527991"/>
    <lineage>
        <taxon>Bacteria</taxon>
        <taxon>Pseudomonadati</taxon>
        <taxon>Planctomycetota</taxon>
        <taxon>Planctomycetia</taxon>
        <taxon>Pirellulales</taxon>
        <taxon>Lacipirellulaceae</taxon>
        <taxon>Pseudobythopirellula</taxon>
    </lineage>
</organism>
<dbReference type="Proteomes" id="UP000315440">
    <property type="component" value="Unassembled WGS sequence"/>
</dbReference>
<dbReference type="PANTHER" id="PTHR43734">
    <property type="entry name" value="PHYTOENE DESATURASE"/>
    <property type="match status" value="1"/>
</dbReference>
<sequence length="464" mass="51949">MYDTIIIGAGMSGLAAGIRLAMYDQRVCVLEKHTTIGGLNSFYRLRRRDYDVGLHALTNITPKGTRKGPLARLLRQLRFSWDDFQISPQIGSQVVFPGARLAFDNDPALLLEEVAREFPAQADGYRRLVGDIVDYDDLTEEHQRLSAREVVAGYLTEPKLVEMLFCPLMFYGSAREHDMDWGQFCIMFRSIFLEGLGRPHAGVRLILKNLVRKFRGMGGELKLRAGVSRILTDGGRVTGVELESGEVLEGKRVLSSAGWVETMRLCDDGQPVEVAGSPTRSAGRLSFCESISTLDVDPKRLDYDRTITFFNDQDEFEWTVPTVPCDLRSGVICSPNNFAYDEGLGEGVMRVTVLANYDYWAQLNERDYQLEKLRWYDRIVDSAVRFTPDYRGRVIDTDMFTPTTIVRFTGHDNGAVYGAPEKQLDGATHLENLFVCGTDQGFVGIVGSITSGIGMANMHCLREG</sequence>
<name>A0A5C5ZUB2_9BACT</name>
<comment type="caution">
    <text evidence="3">The sequence shown here is derived from an EMBL/GenBank/DDBJ whole genome shotgun (WGS) entry which is preliminary data.</text>
</comment>